<evidence type="ECO:0000313" key="1">
    <source>
        <dbReference type="EMBL" id="RVD81493.1"/>
    </source>
</evidence>
<sequence>MGEPSPRDTILRFFFCEIVLHRGNHQELSRAIKTPNIDTFLDGSDIVDIRSYHLIFTRLQIRLPSKLDFVKIPIFHCLRDAICDYVSDTHPAPPPVPPSLTILGTKVIPEGTPRKMNIEHWDCLWENFKTTVRGEHIDIFALQFEDLVTVKVLAALGRYRHWYHDNPWTSPGYQCTHVPCIYVQYRSAVMLGFIPVEQGIYCDEASISVMDGYTIKKRQQKRSYLVGRMGKSDLSLQLARELGRRIGSVLVLLWDREKESKIPIMSPPGDPTPWIARERDKIKDDPSYQPNPWRITTNASSVFEISSRRLETRSLAKDCYEFLIINRGPWQGVKILRTVAEILRELHGNLSYHQAAHRAVQKYIPIKEQSDYLGKCSLQDAIRATPPITYHYMWSRVRSWDATDSFRDTLETLRDIPQITDHAESHVISKILEDLESHKIITALLEYEKSDTYPVVVKGTDGFDDLYFSYTYEMYPEYRQEVLACDTPRKSLFEFAKAYGKSQREGVFVKGRINVPYCAWPLSMSGLKGLGSLNFKTGKGHIYRWNSLPFDLPGASRV</sequence>
<comment type="caution">
    <text evidence="1">The sequence shown here is derived from an EMBL/GenBank/DDBJ whole genome shotgun (WGS) entry which is preliminary data.</text>
</comment>
<dbReference type="OrthoDB" id="4732550at2759"/>
<dbReference type="VEuPathDB" id="FungiDB:DFL_009357"/>
<dbReference type="AlphaFoldDB" id="A0A436ZRQ3"/>
<protein>
    <submittedName>
        <fullName evidence="1">Uncharacterized protein</fullName>
    </submittedName>
</protein>
<name>A0A436ZRQ3_ARTFL</name>
<gene>
    <name evidence="1" type="ORF">DFL_009357</name>
</gene>
<dbReference type="EMBL" id="SAEB01000012">
    <property type="protein sequence ID" value="RVD81493.1"/>
    <property type="molecule type" value="Genomic_DNA"/>
</dbReference>
<reference evidence="1 2" key="1">
    <citation type="submission" date="2019-01" db="EMBL/GenBank/DDBJ databases">
        <title>Intercellular communication is required for trap formation in the nematode-trapping fungus Duddingtonia flagrans.</title>
        <authorList>
            <person name="Youssar L."/>
            <person name="Wernet V."/>
            <person name="Hensel N."/>
            <person name="Hildebrandt H.-G."/>
            <person name="Fischer R."/>
        </authorList>
    </citation>
    <scope>NUCLEOTIDE SEQUENCE [LARGE SCALE GENOMIC DNA]</scope>
    <source>
        <strain evidence="1 2">CBS H-5679</strain>
    </source>
</reference>
<dbReference type="GeneID" id="93591668"/>
<evidence type="ECO:0000313" key="2">
    <source>
        <dbReference type="Proteomes" id="UP000283090"/>
    </source>
</evidence>
<keyword evidence="2" id="KW-1185">Reference proteome</keyword>
<proteinExistence type="predicted"/>
<dbReference type="Proteomes" id="UP000283090">
    <property type="component" value="Unassembled WGS sequence"/>
</dbReference>
<dbReference type="RefSeq" id="XP_067487037.1">
    <property type="nucleotide sequence ID" value="XM_067639227.1"/>
</dbReference>
<accession>A0A436ZRQ3</accession>
<organism evidence="1 2">
    <name type="scientific">Arthrobotrys flagrans</name>
    <name type="common">Nematode-trapping fungus</name>
    <name type="synonym">Trichothecium flagrans</name>
    <dbReference type="NCBI Taxonomy" id="97331"/>
    <lineage>
        <taxon>Eukaryota</taxon>
        <taxon>Fungi</taxon>
        <taxon>Dikarya</taxon>
        <taxon>Ascomycota</taxon>
        <taxon>Pezizomycotina</taxon>
        <taxon>Orbiliomycetes</taxon>
        <taxon>Orbiliales</taxon>
        <taxon>Orbiliaceae</taxon>
        <taxon>Arthrobotrys</taxon>
    </lineage>
</organism>